<proteinExistence type="predicted"/>
<organism evidence="1 2">
    <name type="scientific">Vermiconidia calcicola</name>
    <dbReference type="NCBI Taxonomy" id="1690605"/>
    <lineage>
        <taxon>Eukaryota</taxon>
        <taxon>Fungi</taxon>
        <taxon>Dikarya</taxon>
        <taxon>Ascomycota</taxon>
        <taxon>Pezizomycotina</taxon>
        <taxon>Dothideomycetes</taxon>
        <taxon>Dothideomycetidae</taxon>
        <taxon>Mycosphaerellales</taxon>
        <taxon>Extremaceae</taxon>
        <taxon>Vermiconidia</taxon>
    </lineage>
</organism>
<reference evidence="1" key="1">
    <citation type="submission" date="2023-07" db="EMBL/GenBank/DDBJ databases">
        <title>Black Yeasts Isolated from many extreme environments.</title>
        <authorList>
            <person name="Coleine C."/>
            <person name="Stajich J.E."/>
            <person name="Selbmann L."/>
        </authorList>
    </citation>
    <scope>NUCLEOTIDE SEQUENCE</scope>
    <source>
        <strain evidence="1">CCFEE 5714</strain>
    </source>
</reference>
<comment type="caution">
    <text evidence="1">The sequence shown here is derived from an EMBL/GenBank/DDBJ whole genome shotgun (WGS) entry which is preliminary data.</text>
</comment>
<protein>
    <submittedName>
        <fullName evidence="1">Uncharacterized protein</fullName>
    </submittedName>
</protein>
<evidence type="ECO:0000313" key="2">
    <source>
        <dbReference type="Proteomes" id="UP001281147"/>
    </source>
</evidence>
<accession>A0ACC3N493</accession>
<evidence type="ECO:0000313" key="1">
    <source>
        <dbReference type="EMBL" id="KAK3709740.1"/>
    </source>
</evidence>
<dbReference type="Proteomes" id="UP001281147">
    <property type="component" value="Unassembled WGS sequence"/>
</dbReference>
<sequence length="118" mass="13455">MAVQPSQARSLYRRFLRELPSRTPSILANPSPMQKHIRTDIASPTPSQHKSQQRLLAEGDQYVQYLKAQRMYITLVERYNPGMNMNEEEKVRLTARRVGMNLPIEMQKGADGGGKKGD</sequence>
<dbReference type="EMBL" id="JAUTXU010000090">
    <property type="protein sequence ID" value="KAK3709740.1"/>
    <property type="molecule type" value="Genomic_DNA"/>
</dbReference>
<name>A0ACC3N493_9PEZI</name>
<gene>
    <name evidence="1" type="ORF">LTR37_010767</name>
</gene>
<keyword evidence="2" id="KW-1185">Reference proteome</keyword>